<protein>
    <submittedName>
        <fullName evidence="2">NLI interacting factor-like phosphatase family protein, putative</fullName>
    </submittedName>
</protein>
<gene>
    <name evidence="2" type="ORF">IMG5_123690</name>
</gene>
<dbReference type="Proteomes" id="UP000008983">
    <property type="component" value="Unassembled WGS sequence"/>
</dbReference>
<dbReference type="InParanoid" id="G0QVH2"/>
<dbReference type="EMBL" id="GL983944">
    <property type="protein sequence ID" value="EGR30782.1"/>
    <property type="molecule type" value="Genomic_DNA"/>
</dbReference>
<sequence>MIKKNGIPILEWVEDKQDQELEYLICYLNEANKYDDVRIFNRNKLRLNEFAKLKYEEII</sequence>
<dbReference type="GeneID" id="14906898"/>
<dbReference type="Pfam" id="PF03031">
    <property type="entry name" value="NIF"/>
    <property type="match status" value="1"/>
</dbReference>
<organism evidence="2 3">
    <name type="scientific">Ichthyophthirius multifiliis</name>
    <name type="common">White spot disease agent</name>
    <name type="synonym">Ich</name>
    <dbReference type="NCBI Taxonomy" id="5932"/>
    <lineage>
        <taxon>Eukaryota</taxon>
        <taxon>Sar</taxon>
        <taxon>Alveolata</taxon>
        <taxon>Ciliophora</taxon>
        <taxon>Intramacronucleata</taxon>
        <taxon>Oligohymenophorea</taxon>
        <taxon>Hymenostomatida</taxon>
        <taxon>Ophryoglenina</taxon>
        <taxon>Ichthyophthirius</taxon>
    </lineage>
</organism>
<evidence type="ECO:0000313" key="2">
    <source>
        <dbReference type="EMBL" id="EGR30782.1"/>
    </source>
</evidence>
<dbReference type="AlphaFoldDB" id="G0QVH2"/>
<evidence type="ECO:0000259" key="1">
    <source>
        <dbReference type="Pfam" id="PF03031"/>
    </source>
</evidence>
<reference evidence="2 3" key="1">
    <citation type="submission" date="2011-07" db="EMBL/GenBank/DDBJ databases">
        <authorList>
            <person name="Coyne R."/>
            <person name="Brami D."/>
            <person name="Johnson J."/>
            <person name="Hostetler J."/>
            <person name="Hannick L."/>
            <person name="Clark T."/>
            <person name="Cassidy-Hanley D."/>
            <person name="Inman J."/>
        </authorList>
    </citation>
    <scope>NUCLEOTIDE SEQUENCE [LARGE SCALE GENOMIC DNA]</scope>
    <source>
        <strain evidence="2 3">G5</strain>
    </source>
</reference>
<dbReference type="RefSeq" id="XP_004032369.1">
    <property type="nucleotide sequence ID" value="XM_004032321.1"/>
</dbReference>
<proteinExistence type="predicted"/>
<accession>G0QVH2</accession>
<evidence type="ECO:0000313" key="3">
    <source>
        <dbReference type="Proteomes" id="UP000008983"/>
    </source>
</evidence>
<feature type="domain" description="FCP1 homology" evidence="1">
    <location>
        <begin position="3"/>
        <end position="38"/>
    </location>
</feature>
<dbReference type="InterPro" id="IPR004274">
    <property type="entry name" value="FCP1_dom"/>
</dbReference>
<dbReference type="InterPro" id="IPR023214">
    <property type="entry name" value="HAD_sf"/>
</dbReference>
<name>G0QVH2_ICHMU</name>
<keyword evidence="3" id="KW-1185">Reference proteome</keyword>
<dbReference type="Gene3D" id="3.40.50.1000">
    <property type="entry name" value="HAD superfamily/HAD-like"/>
    <property type="match status" value="1"/>
</dbReference>